<feature type="compositionally biased region" description="Basic and acidic residues" evidence="1">
    <location>
        <begin position="464"/>
        <end position="482"/>
    </location>
</feature>
<dbReference type="InterPro" id="IPR035979">
    <property type="entry name" value="RBD_domain_sf"/>
</dbReference>
<dbReference type="SUPFAM" id="SSF54928">
    <property type="entry name" value="RNA-binding domain, RBD"/>
    <property type="match status" value="1"/>
</dbReference>
<feature type="region of interest" description="Disordered" evidence="1">
    <location>
        <begin position="586"/>
        <end position="610"/>
    </location>
</feature>
<evidence type="ECO:0000313" key="3">
    <source>
        <dbReference type="Proteomes" id="UP000799750"/>
    </source>
</evidence>
<dbReference type="InterPro" id="IPR012677">
    <property type="entry name" value="Nucleotide-bd_a/b_plait_sf"/>
</dbReference>
<feature type="region of interest" description="Disordered" evidence="1">
    <location>
        <begin position="1"/>
        <end position="36"/>
    </location>
</feature>
<dbReference type="EMBL" id="MU004183">
    <property type="protein sequence ID" value="KAF2500600.1"/>
    <property type="molecule type" value="Genomic_DNA"/>
</dbReference>
<feature type="compositionally biased region" description="Basic residues" evidence="1">
    <location>
        <begin position="328"/>
        <end position="339"/>
    </location>
</feature>
<proteinExistence type="predicted"/>
<evidence type="ECO:0008006" key="4">
    <source>
        <dbReference type="Google" id="ProtNLM"/>
    </source>
</evidence>
<feature type="region of interest" description="Disordered" evidence="1">
    <location>
        <begin position="451"/>
        <end position="516"/>
    </location>
</feature>
<feature type="compositionally biased region" description="Low complexity" evidence="1">
    <location>
        <begin position="370"/>
        <end position="389"/>
    </location>
</feature>
<dbReference type="Proteomes" id="UP000799750">
    <property type="component" value="Unassembled WGS sequence"/>
</dbReference>
<feature type="compositionally biased region" description="Basic residues" evidence="1">
    <location>
        <begin position="168"/>
        <end position="178"/>
    </location>
</feature>
<dbReference type="AlphaFoldDB" id="A0A6A6R9X6"/>
<feature type="region of interest" description="Disordered" evidence="1">
    <location>
        <begin position="95"/>
        <end position="190"/>
    </location>
</feature>
<sequence length="610" mass="66848">MPTPPALTRPSKARSVSTNTSAPPPAAIDSKTTEESARTRLHITPFTAELLKSYIPPTVLPSATNISFHTVETFPEKGFGYIELPTMEAQKLKKKLNGSILKGSKVRIEEAKPEKRKKAEKDGAVAKEEDRPAKRPKKEKRTQNVMEGIELPDQRKIKRGWTEVPGHGKNKADKKSKKDKKEKAKESQYLKEPEMLFKAKLTPAAAAAESAVKAKKSKAEGKEKKISKANRDVVVHEFTKTSKHPSFLKSSEAISENKPATEYINGKGWVDEDGNVVEAETGKARRARLVGLAEATPEENTPKPAKGVSSRKNLSASSMDIPDIATKTKSKSKTAKKSKQATPPSESSDETSDSSSAVSSESSDSESDSGSESVASDSQASSSSISSSVPTKPLQNITLTPPSPLAEAEISTKEVHPLEALFKRPKPPTITTAATTPLRLAPITTSFSFFDGDANEVQDEDGDTSMKDPHTPFTRQDLDWRGLRSAAPTPDTAAIGRKFSFPWGRDNSEEEDEDDVDAGAELKVNTRANAALHAVNEEDMDAEVDANVTPLGRKAAREGETEGQGEEESEFSKWFWEHRGENNRAWKKRRRDALKVERQRENRRTGRKVV</sequence>
<accession>A0A6A6R9X6</accession>
<feature type="compositionally biased region" description="Basic and acidic residues" evidence="1">
    <location>
        <begin position="179"/>
        <end position="190"/>
    </location>
</feature>
<dbReference type="Gene3D" id="3.30.70.330">
    <property type="match status" value="1"/>
</dbReference>
<evidence type="ECO:0000313" key="2">
    <source>
        <dbReference type="EMBL" id="KAF2500600.1"/>
    </source>
</evidence>
<organism evidence="2 3">
    <name type="scientific">Lophium mytilinum</name>
    <dbReference type="NCBI Taxonomy" id="390894"/>
    <lineage>
        <taxon>Eukaryota</taxon>
        <taxon>Fungi</taxon>
        <taxon>Dikarya</taxon>
        <taxon>Ascomycota</taxon>
        <taxon>Pezizomycotina</taxon>
        <taxon>Dothideomycetes</taxon>
        <taxon>Pleosporomycetidae</taxon>
        <taxon>Mytilinidiales</taxon>
        <taxon>Mytilinidiaceae</taxon>
        <taxon>Lophium</taxon>
    </lineage>
</organism>
<feature type="region of interest" description="Disordered" evidence="1">
    <location>
        <begin position="288"/>
        <end position="412"/>
    </location>
</feature>
<protein>
    <recommendedName>
        <fullName evidence="4">RRM domain-containing protein</fullName>
    </recommendedName>
</protein>
<dbReference type="OrthoDB" id="3595585at2759"/>
<name>A0A6A6R9X6_9PEZI</name>
<feature type="compositionally biased region" description="Basic and acidic residues" evidence="1">
    <location>
        <begin position="593"/>
        <end position="604"/>
    </location>
</feature>
<evidence type="ECO:0000256" key="1">
    <source>
        <dbReference type="SAM" id="MobiDB-lite"/>
    </source>
</evidence>
<dbReference type="GO" id="GO:0003676">
    <property type="term" value="F:nucleic acid binding"/>
    <property type="evidence" value="ECO:0007669"/>
    <property type="project" value="InterPro"/>
</dbReference>
<feature type="compositionally biased region" description="Basic and acidic residues" evidence="1">
    <location>
        <begin position="106"/>
        <end position="133"/>
    </location>
</feature>
<feature type="compositionally biased region" description="Acidic residues" evidence="1">
    <location>
        <begin position="453"/>
        <end position="463"/>
    </location>
</feature>
<feature type="compositionally biased region" description="Low complexity" evidence="1">
    <location>
        <begin position="353"/>
        <end position="362"/>
    </location>
</feature>
<reference evidence="2" key="1">
    <citation type="journal article" date="2020" name="Stud. Mycol.">
        <title>101 Dothideomycetes genomes: a test case for predicting lifestyles and emergence of pathogens.</title>
        <authorList>
            <person name="Haridas S."/>
            <person name="Albert R."/>
            <person name="Binder M."/>
            <person name="Bloem J."/>
            <person name="Labutti K."/>
            <person name="Salamov A."/>
            <person name="Andreopoulos B."/>
            <person name="Baker S."/>
            <person name="Barry K."/>
            <person name="Bills G."/>
            <person name="Bluhm B."/>
            <person name="Cannon C."/>
            <person name="Castanera R."/>
            <person name="Culley D."/>
            <person name="Daum C."/>
            <person name="Ezra D."/>
            <person name="Gonzalez J."/>
            <person name="Henrissat B."/>
            <person name="Kuo A."/>
            <person name="Liang C."/>
            <person name="Lipzen A."/>
            <person name="Lutzoni F."/>
            <person name="Magnuson J."/>
            <person name="Mondo S."/>
            <person name="Nolan M."/>
            <person name="Ohm R."/>
            <person name="Pangilinan J."/>
            <person name="Park H.-J."/>
            <person name="Ramirez L."/>
            <person name="Alfaro M."/>
            <person name="Sun H."/>
            <person name="Tritt A."/>
            <person name="Yoshinaga Y."/>
            <person name="Zwiers L.-H."/>
            <person name="Turgeon B."/>
            <person name="Goodwin S."/>
            <person name="Spatafora J."/>
            <person name="Crous P."/>
            <person name="Grigoriev I."/>
        </authorList>
    </citation>
    <scope>NUCLEOTIDE SEQUENCE</scope>
    <source>
        <strain evidence="2">CBS 269.34</strain>
    </source>
</reference>
<keyword evidence="3" id="KW-1185">Reference proteome</keyword>
<gene>
    <name evidence="2" type="ORF">BU16DRAFT_523379</name>
</gene>